<dbReference type="Proteomes" id="UP000316726">
    <property type="component" value="Chromosome 4"/>
</dbReference>
<evidence type="ECO:0000313" key="1">
    <source>
        <dbReference type="EMBL" id="QDZ20785.1"/>
    </source>
</evidence>
<dbReference type="Gene3D" id="1.10.8.10">
    <property type="entry name" value="DNA helicase RuvA subunit, C-terminal domain"/>
    <property type="match status" value="1"/>
</dbReference>
<dbReference type="EMBL" id="CP031037">
    <property type="protein sequence ID" value="QDZ20785.1"/>
    <property type="molecule type" value="Genomic_DNA"/>
</dbReference>
<protein>
    <recommendedName>
        <fullName evidence="3">CTLH domain-containing protein</fullName>
    </recommendedName>
</protein>
<keyword evidence="2" id="KW-1185">Reference proteome</keyword>
<dbReference type="AlphaFoldDB" id="A0A5B8MMA1"/>
<proteinExistence type="predicted"/>
<organism evidence="1 2">
    <name type="scientific">Chloropicon primus</name>
    <dbReference type="NCBI Taxonomy" id="1764295"/>
    <lineage>
        <taxon>Eukaryota</taxon>
        <taxon>Viridiplantae</taxon>
        <taxon>Chlorophyta</taxon>
        <taxon>Chloropicophyceae</taxon>
        <taxon>Chloropicales</taxon>
        <taxon>Chloropicaceae</taxon>
        <taxon>Chloropicon</taxon>
    </lineage>
</organism>
<evidence type="ECO:0000313" key="2">
    <source>
        <dbReference type="Proteomes" id="UP000316726"/>
    </source>
</evidence>
<dbReference type="OrthoDB" id="511978at2759"/>
<name>A0A5B8MMA1_9CHLO</name>
<dbReference type="STRING" id="1764295.A0A5B8MMA1"/>
<sequence length="503" mass="55496">MVTEERRRRGEEGAVVLDLRHLDGLVAECLEDLREPAACERARSEVLEGNIKSAIRLAQGESGGSSVLEDRRLLFKLYKEQFVELAQNASSVEDTQSALLWCRETLAPMALEAYPEAYSEFKQALLLATLSSCGVGREENVGSLSNRRALAGAICGALRKAAGATPPRLANVLRYLLLLHRRHRVAEGGKGKAEDVDVRLIESQDGPMLPAEGRVASSRTFPEGDVLLLRDAAGITREEAVEALRREDGDIDSAVSSELCRSRLREAELREILLEYAQYRGLRGGGETGASDYALVREIATAVVEGRAGAGVLSKIPQLAASPAFMFELRRFELLERLRRGDRDGALDIARSDLPDLVERDESLLRELKRTMMAFVTTTTTTTTTNATEDEVDAACDAILRALGWSPPRLICVLRVLLGSHRAWHEREMRRDRLQDALGLPDLVVARDGCCKEEGEVEDDESPFEEPAVLTLMDFLSSTRARAIELLRTHDGNLEQCLETVFG</sequence>
<accession>A0A5B8MMA1</accession>
<reference evidence="1 2" key="1">
    <citation type="submission" date="2018-07" db="EMBL/GenBank/DDBJ databases">
        <title>The complete nuclear genome of the prasinophyte Chloropicon primus (CCMP1205).</title>
        <authorList>
            <person name="Pombert J.-F."/>
            <person name="Otis C."/>
            <person name="Turmel M."/>
            <person name="Lemieux C."/>
        </authorList>
    </citation>
    <scope>NUCLEOTIDE SEQUENCE [LARGE SCALE GENOMIC DNA]</scope>
    <source>
        <strain evidence="1 2">CCMP1205</strain>
    </source>
</reference>
<gene>
    <name evidence="1" type="ORF">A3770_04p33030</name>
</gene>
<evidence type="ECO:0008006" key="3">
    <source>
        <dbReference type="Google" id="ProtNLM"/>
    </source>
</evidence>